<protein>
    <submittedName>
        <fullName evidence="6">Cell division protein FtsA</fullName>
    </submittedName>
</protein>
<keyword evidence="3" id="KW-0472">Membrane</keyword>
<dbReference type="PANTHER" id="PTHR32432:SF4">
    <property type="entry name" value="CELL DIVISION PROTEIN FTSA"/>
    <property type="match status" value="1"/>
</dbReference>
<organism evidence="6 7">
    <name type="scientific">Eiseniibacteriota bacterium</name>
    <dbReference type="NCBI Taxonomy" id="2212470"/>
    <lineage>
        <taxon>Bacteria</taxon>
        <taxon>Candidatus Eiseniibacteriota</taxon>
    </lineage>
</organism>
<dbReference type="InterPro" id="IPR043129">
    <property type="entry name" value="ATPase_NBD"/>
</dbReference>
<gene>
    <name evidence="6" type="primary">ftsA</name>
    <name evidence="6" type="ORF">KDA27_12945</name>
</gene>
<evidence type="ECO:0000259" key="5">
    <source>
        <dbReference type="SMART" id="SM00842"/>
    </source>
</evidence>
<dbReference type="AlphaFoldDB" id="A0A956NGY8"/>
<dbReference type="Gene3D" id="3.30.420.40">
    <property type="match status" value="2"/>
</dbReference>
<evidence type="ECO:0000256" key="1">
    <source>
        <dbReference type="ARBA" id="ARBA00022475"/>
    </source>
</evidence>
<feature type="non-terminal residue" evidence="6">
    <location>
        <position position="228"/>
    </location>
</feature>
<dbReference type="PANTHER" id="PTHR32432">
    <property type="entry name" value="CELL DIVISION PROTEIN FTSA-RELATED"/>
    <property type="match status" value="1"/>
</dbReference>
<reference evidence="6" key="1">
    <citation type="submission" date="2020-04" db="EMBL/GenBank/DDBJ databases">
        <authorList>
            <person name="Zhang T."/>
        </authorList>
    </citation>
    <scope>NUCLEOTIDE SEQUENCE</scope>
    <source>
        <strain evidence="6">HKST-UBA02</strain>
    </source>
</reference>
<evidence type="ECO:0000313" key="7">
    <source>
        <dbReference type="Proteomes" id="UP000739538"/>
    </source>
</evidence>
<sequence>MTSRIAASLDIGTTKVFTVVAEVQSGGGLTVLGVGDQPCEGVERGMVVGLDATISAIHASVEQAEKMAGVGAKQVVAGISGEHVRSLNSSGVIGVARKDREITQADVDRVLEAARAVAIPGDRELLHVLPRDFTVDEQRGIGDPIGMTGVRLEAEVHMVTVQSTAMQNVLRAIDRAGVKVENLILQPLAAAEAVMTEDERGLGALLLDMGGGKTDLAVFERGAVRHTA</sequence>
<feature type="domain" description="SHS2" evidence="5">
    <location>
        <begin position="6"/>
        <end position="194"/>
    </location>
</feature>
<dbReference type="NCBIfam" id="TIGR01174">
    <property type="entry name" value="ftsA"/>
    <property type="match status" value="1"/>
</dbReference>
<evidence type="ECO:0000256" key="2">
    <source>
        <dbReference type="ARBA" id="ARBA00022618"/>
    </source>
</evidence>
<name>A0A956NGY8_UNCEI</name>
<evidence type="ECO:0000256" key="3">
    <source>
        <dbReference type="ARBA" id="ARBA00023136"/>
    </source>
</evidence>
<dbReference type="InterPro" id="IPR020823">
    <property type="entry name" value="Cell_div_FtsA"/>
</dbReference>
<dbReference type="InterPro" id="IPR003494">
    <property type="entry name" value="SHS2_FtsA"/>
</dbReference>
<dbReference type="GO" id="GO:0032153">
    <property type="term" value="C:cell division site"/>
    <property type="evidence" value="ECO:0007669"/>
    <property type="project" value="TreeGrafter"/>
</dbReference>
<dbReference type="Proteomes" id="UP000739538">
    <property type="component" value="Unassembled WGS sequence"/>
</dbReference>
<accession>A0A956NGY8</accession>
<dbReference type="InterPro" id="IPR050696">
    <property type="entry name" value="FtsA/MreB"/>
</dbReference>
<dbReference type="GO" id="GO:0009898">
    <property type="term" value="C:cytoplasmic side of plasma membrane"/>
    <property type="evidence" value="ECO:0007669"/>
    <property type="project" value="TreeGrafter"/>
</dbReference>
<dbReference type="Gene3D" id="3.30.1490.110">
    <property type="match status" value="1"/>
</dbReference>
<proteinExistence type="predicted"/>
<keyword evidence="4" id="KW-0131">Cell cycle</keyword>
<keyword evidence="2 6" id="KW-0132">Cell division</keyword>
<evidence type="ECO:0000313" key="6">
    <source>
        <dbReference type="EMBL" id="MCA9756704.1"/>
    </source>
</evidence>
<dbReference type="SUPFAM" id="SSF53067">
    <property type="entry name" value="Actin-like ATPase domain"/>
    <property type="match status" value="1"/>
</dbReference>
<evidence type="ECO:0000256" key="4">
    <source>
        <dbReference type="ARBA" id="ARBA00023306"/>
    </source>
</evidence>
<reference evidence="6" key="2">
    <citation type="journal article" date="2021" name="Microbiome">
        <title>Successional dynamics and alternative stable states in a saline activated sludge microbial community over 9 years.</title>
        <authorList>
            <person name="Wang Y."/>
            <person name="Ye J."/>
            <person name="Ju F."/>
            <person name="Liu L."/>
            <person name="Boyd J.A."/>
            <person name="Deng Y."/>
            <person name="Parks D.H."/>
            <person name="Jiang X."/>
            <person name="Yin X."/>
            <person name="Woodcroft B.J."/>
            <person name="Tyson G.W."/>
            <person name="Hugenholtz P."/>
            <person name="Polz M.F."/>
            <person name="Zhang T."/>
        </authorList>
    </citation>
    <scope>NUCLEOTIDE SEQUENCE</scope>
    <source>
        <strain evidence="6">HKST-UBA02</strain>
    </source>
</reference>
<dbReference type="SMART" id="SM00842">
    <property type="entry name" value="FtsA"/>
    <property type="match status" value="1"/>
</dbReference>
<keyword evidence="1" id="KW-1003">Cell membrane</keyword>
<dbReference type="Pfam" id="PF02491">
    <property type="entry name" value="SHS2_FTSA"/>
    <property type="match status" value="1"/>
</dbReference>
<dbReference type="EMBL" id="JAGQHS010000063">
    <property type="protein sequence ID" value="MCA9756704.1"/>
    <property type="molecule type" value="Genomic_DNA"/>
</dbReference>
<dbReference type="GO" id="GO:0051301">
    <property type="term" value="P:cell division"/>
    <property type="evidence" value="ECO:0007669"/>
    <property type="project" value="UniProtKB-KW"/>
</dbReference>
<comment type="caution">
    <text evidence="6">The sequence shown here is derived from an EMBL/GenBank/DDBJ whole genome shotgun (WGS) entry which is preliminary data.</text>
</comment>